<evidence type="ECO:0000313" key="9">
    <source>
        <dbReference type="Proteomes" id="UP001487740"/>
    </source>
</evidence>
<feature type="transmembrane region" description="Helical" evidence="7">
    <location>
        <begin position="425"/>
        <end position="443"/>
    </location>
</feature>
<dbReference type="Proteomes" id="UP001487740">
    <property type="component" value="Unassembled WGS sequence"/>
</dbReference>
<reference evidence="8 9" key="1">
    <citation type="submission" date="2023-03" db="EMBL/GenBank/DDBJ databases">
        <title>High-quality genome of Scylla paramamosain provides insights in environmental adaptation.</title>
        <authorList>
            <person name="Zhang L."/>
        </authorList>
    </citation>
    <scope>NUCLEOTIDE SEQUENCE [LARGE SCALE GENOMIC DNA]</scope>
    <source>
        <strain evidence="8">LZ_2023a</strain>
        <tissue evidence="8">Muscle</tissue>
    </source>
</reference>
<dbReference type="GO" id="GO:0043025">
    <property type="term" value="C:neuronal cell body"/>
    <property type="evidence" value="ECO:0007669"/>
    <property type="project" value="TreeGrafter"/>
</dbReference>
<dbReference type="GO" id="GO:0030425">
    <property type="term" value="C:dendrite"/>
    <property type="evidence" value="ECO:0007669"/>
    <property type="project" value="TreeGrafter"/>
</dbReference>
<feature type="transmembrane region" description="Helical" evidence="7">
    <location>
        <begin position="77"/>
        <end position="103"/>
    </location>
</feature>
<feature type="transmembrane region" description="Helical" evidence="7">
    <location>
        <begin position="224"/>
        <end position="255"/>
    </location>
</feature>
<dbReference type="PANTHER" id="PTHR21143:SF133">
    <property type="entry name" value="GUSTATORY AND PHEROMONE RECEPTOR 32A-RELATED"/>
    <property type="match status" value="1"/>
</dbReference>
<dbReference type="PANTHER" id="PTHR21143">
    <property type="entry name" value="INVERTEBRATE GUSTATORY RECEPTOR"/>
    <property type="match status" value="1"/>
</dbReference>
<feature type="transmembrane region" description="Helical" evidence="7">
    <location>
        <begin position="115"/>
        <end position="136"/>
    </location>
</feature>
<dbReference type="GO" id="GO:0030424">
    <property type="term" value="C:axon"/>
    <property type="evidence" value="ECO:0007669"/>
    <property type="project" value="TreeGrafter"/>
</dbReference>
<dbReference type="EMBL" id="JARAKH010000042">
    <property type="protein sequence ID" value="KAK8380303.1"/>
    <property type="molecule type" value="Genomic_DNA"/>
</dbReference>
<gene>
    <name evidence="8" type="ORF">O3P69_016723</name>
</gene>
<evidence type="ECO:0000256" key="1">
    <source>
        <dbReference type="ARBA" id="ARBA00004651"/>
    </source>
</evidence>
<evidence type="ECO:0000256" key="6">
    <source>
        <dbReference type="ARBA" id="ARBA00023170"/>
    </source>
</evidence>
<dbReference type="GO" id="GO:0005886">
    <property type="term" value="C:plasma membrane"/>
    <property type="evidence" value="ECO:0007669"/>
    <property type="project" value="UniProtKB-SubCell"/>
</dbReference>
<keyword evidence="2" id="KW-1003">Cell membrane</keyword>
<evidence type="ECO:0000313" key="8">
    <source>
        <dbReference type="EMBL" id="KAK8380303.1"/>
    </source>
</evidence>
<keyword evidence="9" id="KW-1185">Reference proteome</keyword>
<sequence>MRCCGARRVLSKEGVKEAWLGPLEPPTQTPNKDHVRKKQSLLLPRIISCTFRVLGMHPCTFDRTTHQYTMRWCSPSAWYSLVLLAWLSLLLVTSLVGMVYLFSSDFPKSSGADEMQLLAVLIIVGCLLNAWVNVLCRLLHWRSFCEFINRWMHIASTTDLHPFRRSDIMLFVYVASLIAFLGSVAAMSMSTSSDLFLGAVDLLARLLLLMEDKAPDNVSWKIQVLHVVLAVVVVQIYLVYKLSLFFFVAACHFLYNSLDGWRGQLSRCLEAIWKDNTDSGGGGGGGEADLAQLVNLHYELVQLVRHTERLFSPTLQCFYGTQVVTLCLELYLVAYRVGIGAPFHHLEAAWQLLVIVQTCVVFLFVSLKASRVAEAAENCTDILRRGLPFSASVREKYHFGELVVALTSDRICITGGRFFYINRPFIITVVGAVVSYFVIVLQLKLPFSVCPDGVRLGAWVSASGGRRL</sequence>
<keyword evidence="5 7" id="KW-0472">Membrane</keyword>
<keyword evidence="3 7" id="KW-0812">Transmembrane</keyword>
<evidence type="ECO:0000256" key="3">
    <source>
        <dbReference type="ARBA" id="ARBA00022692"/>
    </source>
</evidence>
<feature type="transmembrane region" description="Helical" evidence="7">
    <location>
        <begin position="170"/>
        <end position="189"/>
    </location>
</feature>
<keyword evidence="6" id="KW-0675">Receptor</keyword>
<evidence type="ECO:0000256" key="2">
    <source>
        <dbReference type="ARBA" id="ARBA00022475"/>
    </source>
</evidence>
<dbReference type="GO" id="GO:0007635">
    <property type="term" value="P:chemosensory behavior"/>
    <property type="evidence" value="ECO:0007669"/>
    <property type="project" value="TreeGrafter"/>
</dbReference>
<feature type="transmembrane region" description="Helical" evidence="7">
    <location>
        <begin position="348"/>
        <end position="367"/>
    </location>
</feature>
<dbReference type="Pfam" id="PF08395">
    <property type="entry name" value="7tm_7"/>
    <property type="match status" value="1"/>
</dbReference>
<comment type="caution">
    <text evidence="8">The sequence shown here is derived from an EMBL/GenBank/DDBJ whole genome shotgun (WGS) entry which is preliminary data.</text>
</comment>
<organism evidence="8 9">
    <name type="scientific">Scylla paramamosain</name>
    <name type="common">Mud crab</name>
    <dbReference type="NCBI Taxonomy" id="85552"/>
    <lineage>
        <taxon>Eukaryota</taxon>
        <taxon>Metazoa</taxon>
        <taxon>Ecdysozoa</taxon>
        <taxon>Arthropoda</taxon>
        <taxon>Crustacea</taxon>
        <taxon>Multicrustacea</taxon>
        <taxon>Malacostraca</taxon>
        <taxon>Eumalacostraca</taxon>
        <taxon>Eucarida</taxon>
        <taxon>Decapoda</taxon>
        <taxon>Pleocyemata</taxon>
        <taxon>Brachyura</taxon>
        <taxon>Eubrachyura</taxon>
        <taxon>Portunoidea</taxon>
        <taxon>Portunidae</taxon>
        <taxon>Portuninae</taxon>
        <taxon>Scylla</taxon>
    </lineage>
</organism>
<proteinExistence type="predicted"/>
<dbReference type="GO" id="GO:0008049">
    <property type="term" value="P:male courtship behavior"/>
    <property type="evidence" value="ECO:0007669"/>
    <property type="project" value="TreeGrafter"/>
</dbReference>
<keyword evidence="4 7" id="KW-1133">Transmembrane helix</keyword>
<protein>
    <recommendedName>
        <fullName evidence="10">Gustatory receptor</fullName>
    </recommendedName>
</protein>
<dbReference type="GO" id="GO:0050909">
    <property type="term" value="P:sensory perception of taste"/>
    <property type="evidence" value="ECO:0007669"/>
    <property type="project" value="InterPro"/>
</dbReference>
<dbReference type="InterPro" id="IPR013604">
    <property type="entry name" value="7TM_chemorcpt"/>
</dbReference>
<evidence type="ECO:0000256" key="4">
    <source>
        <dbReference type="ARBA" id="ARBA00022989"/>
    </source>
</evidence>
<name>A0AAW0SZ35_SCYPA</name>
<evidence type="ECO:0008006" key="10">
    <source>
        <dbReference type="Google" id="ProtNLM"/>
    </source>
</evidence>
<accession>A0AAW0SZ35</accession>
<dbReference type="AlphaFoldDB" id="A0AAW0SZ35"/>
<evidence type="ECO:0000256" key="7">
    <source>
        <dbReference type="SAM" id="Phobius"/>
    </source>
</evidence>
<comment type="subcellular location">
    <subcellularLocation>
        <location evidence="1">Cell membrane</location>
        <topology evidence="1">Multi-pass membrane protein</topology>
    </subcellularLocation>
</comment>
<evidence type="ECO:0000256" key="5">
    <source>
        <dbReference type="ARBA" id="ARBA00023136"/>
    </source>
</evidence>